<dbReference type="Gene3D" id="2.60.120.260">
    <property type="entry name" value="Galactose-binding domain-like"/>
    <property type="match status" value="1"/>
</dbReference>
<dbReference type="SUPFAM" id="SSF49785">
    <property type="entry name" value="Galactose-binding domain-like"/>
    <property type="match status" value="1"/>
</dbReference>
<feature type="domain" description="F5/8 type C" evidence="1">
    <location>
        <begin position="242"/>
        <end position="397"/>
    </location>
</feature>
<dbReference type="AlphaFoldDB" id="A0AAU7EHF9"/>
<evidence type="ECO:0000313" key="2">
    <source>
        <dbReference type="EMBL" id="XBL14560.1"/>
    </source>
</evidence>
<accession>A0AAU7EHF9</accession>
<dbReference type="KEGG" id="mlil:QLS71_000715"/>
<proteinExistence type="predicted"/>
<protein>
    <submittedName>
        <fullName evidence="2">DUF4998 domain-containing protein</fullName>
    </submittedName>
</protein>
<dbReference type="RefSeq" id="WP_308992377.1">
    <property type="nucleotide sequence ID" value="NZ_CP155618.1"/>
</dbReference>
<dbReference type="Pfam" id="PF00754">
    <property type="entry name" value="F5_F8_type_C"/>
    <property type="match status" value="1"/>
</dbReference>
<evidence type="ECO:0000259" key="1">
    <source>
        <dbReference type="PROSITE" id="PS50022"/>
    </source>
</evidence>
<dbReference type="Pfam" id="PF16389">
    <property type="entry name" value="DUF4998"/>
    <property type="match status" value="1"/>
</dbReference>
<keyword evidence="3" id="KW-1185">Reference proteome</keyword>
<reference evidence="2" key="1">
    <citation type="submission" date="2024-04" db="EMBL/GenBank/DDBJ databases">
        <title>Mariniflexile litorale, isolated from the shallow sediments of the Sea of Japan.</title>
        <authorList>
            <person name="Romanenko L."/>
            <person name="Isaeva M."/>
        </authorList>
    </citation>
    <scope>NUCLEOTIDE SEQUENCE [LARGE SCALE GENOMIC DNA]</scope>
    <source>
        <strain evidence="2">KMM 9835</strain>
    </source>
</reference>
<dbReference type="PROSITE" id="PS50022">
    <property type="entry name" value="FA58C_3"/>
    <property type="match status" value="1"/>
</dbReference>
<evidence type="ECO:0000313" key="3">
    <source>
        <dbReference type="Proteomes" id="UP001224325"/>
    </source>
</evidence>
<name>A0AAU7EHF9_9FLAO</name>
<gene>
    <name evidence="2" type="ORF">QLS71_000715</name>
</gene>
<dbReference type="EMBL" id="CP155618">
    <property type="protein sequence ID" value="XBL14560.1"/>
    <property type="molecule type" value="Genomic_DNA"/>
</dbReference>
<dbReference type="InterPro" id="IPR008979">
    <property type="entry name" value="Galactose-bd-like_sf"/>
</dbReference>
<organism evidence="2 3">
    <name type="scientific">Mariniflexile litorale</name>
    <dbReference type="NCBI Taxonomy" id="3045158"/>
    <lineage>
        <taxon>Bacteria</taxon>
        <taxon>Pseudomonadati</taxon>
        <taxon>Bacteroidota</taxon>
        <taxon>Flavobacteriia</taxon>
        <taxon>Flavobacteriales</taxon>
        <taxon>Flavobacteriaceae</taxon>
        <taxon>Mariniflexile</taxon>
    </lineage>
</organism>
<dbReference type="Proteomes" id="UP001224325">
    <property type="component" value="Chromosome"/>
</dbReference>
<dbReference type="InterPro" id="IPR000421">
    <property type="entry name" value="FA58C"/>
</dbReference>
<sequence>MKSIFYFNTNLIKKMIEQVSFKNLTSRVLKMIYINGFILFLLGMQSCSDMNDLHNKYLDEGEHIYAEKIDTVVVGSGFERINLEMHINTESIKTARIFWNNENNQVDSVDVDINFQKGVFNKLITNLNEQQYIFKFINIDRYGNKSLPYEALGLVYGNNYINTIANRTILSLAADIDNEVFINWAENFDKKLDNCTLIYTDINGTEIEIIVPADELTTFLPGFASDLKYNTGFAPNANAIDVFYTDFVSVNTSNIILDNSNWSIDSFSTQQGGDDNKVANILDGNQNTRWHSKAGESNYPHWVIIDLGSEATFSKVEILRSTYDGGGDNRAPDKFTFEVSKDKITWVDMGEFNFNRHTNDGQFYSIVVSDPTRYVRFTGTEGGGGSNMVLGAIKLFK</sequence>